<dbReference type="InterPro" id="IPR035093">
    <property type="entry name" value="RelE/ParE_toxin_dom_sf"/>
</dbReference>
<dbReference type="Gene3D" id="3.30.2310.20">
    <property type="entry name" value="RelE-like"/>
    <property type="match status" value="1"/>
</dbReference>
<comment type="caution">
    <text evidence="1">The sequence shown here is derived from an EMBL/GenBank/DDBJ whole genome shotgun (WGS) entry which is preliminary data.</text>
</comment>
<evidence type="ECO:0000313" key="1">
    <source>
        <dbReference type="EMBL" id="MBC8432515.1"/>
    </source>
</evidence>
<evidence type="ECO:0000313" key="2">
    <source>
        <dbReference type="Proteomes" id="UP000605201"/>
    </source>
</evidence>
<protein>
    <recommendedName>
        <fullName evidence="3">Cytotoxin</fullName>
    </recommendedName>
</protein>
<dbReference type="Proteomes" id="UP000605201">
    <property type="component" value="Unassembled WGS sequence"/>
</dbReference>
<name>A0A8J6TSR5_9BACT</name>
<accession>A0A8J6TSR5</accession>
<dbReference type="AlphaFoldDB" id="A0A8J6TSR5"/>
<dbReference type="EMBL" id="JACNIG010000229">
    <property type="protein sequence ID" value="MBC8432515.1"/>
    <property type="molecule type" value="Genomic_DNA"/>
</dbReference>
<sequence>MKYYRTERFKKQYKKLPQYIKKATKKQLGFLLSDPNHPSLNIKKMKDPRDIWEGRITQSYRFTFQKKEDTYILRNIGTHDILEKP</sequence>
<proteinExistence type="predicted"/>
<organism evidence="1 2">
    <name type="scientific">Candidatus Desulfatibia vada</name>
    <dbReference type="NCBI Taxonomy" id="2841696"/>
    <lineage>
        <taxon>Bacteria</taxon>
        <taxon>Pseudomonadati</taxon>
        <taxon>Thermodesulfobacteriota</taxon>
        <taxon>Desulfobacteria</taxon>
        <taxon>Desulfobacterales</taxon>
        <taxon>Desulfobacterales incertae sedis</taxon>
        <taxon>Candidatus Desulfatibia</taxon>
    </lineage>
</organism>
<dbReference type="SUPFAM" id="SSF143011">
    <property type="entry name" value="RelE-like"/>
    <property type="match status" value="1"/>
</dbReference>
<reference evidence="1 2" key="1">
    <citation type="submission" date="2020-08" db="EMBL/GenBank/DDBJ databases">
        <title>Bridging the membrane lipid divide: bacteria of the FCB group superphylum have the potential to synthesize archaeal ether lipids.</title>
        <authorList>
            <person name="Villanueva L."/>
            <person name="Von Meijenfeldt F.A.B."/>
            <person name="Westbye A.B."/>
            <person name="Yadav S."/>
            <person name="Hopmans E.C."/>
            <person name="Dutilh B.E."/>
            <person name="Sinninghe Damste J.S."/>
        </authorList>
    </citation>
    <scope>NUCLEOTIDE SEQUENCE [LARGE SCALE GENOMIC DNA]</scope>
    <source>
        <strain evidence="1">NIOZ-UU17</strain>
    </source>
</reference>
<evidence type="ECO:0008006" key="3">
    <source>
        <dbReference type="Google" id="ProtNLM"/>
    </source>
</evidence>
<gene>
    <name evidence="1" type="ORF">H8D96_11415</name>
</gene>